<dbReference type="PANTHER" id="PTHR44027:SF7">
    <property type="entry name" value="DNAJ HOMOLOG SUBFAMILY C MEMBER 5 HOMOLOG"/>
    <property type="match status" value="1"/>
</dbReference>
<organism evidence="8 9">
    <name type="scientific">Aquatica leii</name>
    <dbReference type="NCBI Taxonomy" id="1421715"/>
    <lineage>
        <taxon>Eukaryota</taxon>
        <taxon>Metazoa</taxon>
        <taxon>Ecdysozoa</taxon>
        <taxon>Arthropoda</taxon>
        <taxon>Hexapoda</taxon>
        <taxon>Insecta</taxon>
        <taxon>Pterygota</taxon>
        <taxon>Neoptera</taxon>
        <taxon>Endopterygota</taxon>
        <taxon>Coleoptera</taxon>
        <taxon>Polyphaga</taxon>
        <taxon>Elateriformia</taxon>
        <taxon>Elateroidea</taxon>
        <taxon>Lampyridae</taxon>
        <taxon>Luciolinae</taxon>
        <taxon>Aquatica</taxon>
    </lineage>
</organism>
<feature type="compositionally biased region" description="Polar residues" evidence="6">
    <location>
        <begin position="155"/>
        <end position="166"/>
    </location>
</feature>
<keyword evidence="5" id="KW-0449">Lipoprotein</keyword>
<dbReference type="Proteomes" id="UP001353858">
    <property type="component" value="Unassembled WGS sequence"/>
</dbReference>
<name>A0AAN7P7N3_9COLE</name>
<proteinExistence type="predicted"/>
<dbReference type="FunFam" id="1.10.287.110:FF:000017">
    <property type="entry name" value="dnaJ homolog subfamily C member 5"/>
    <property type="match status" value="1"/>
</dbReference>
<evidence type="ECO:0000256" key="5">
    <source>
        <dbReference type="ARBA" id="ARBA00023288"/>
    </source>
</evidence>
<dbReference type="PRINTS" id="PR00625">
    <property type="entry name" value="JDOMAIN"/>
</dbReference>
<dbReference type="EMBL" id="JARPUR010000004">
    <property type="protein sequence ID" value="KAK4878634.1"/>
    <property type="molecule type" value="Genomic_DNA"/>
</dbReference>
<keyword evidence="9" id="KW-1185">Reference proteome</keyword>
<comment type="subcellular location">
    <subcellularLocation>
        <location evidence="1">Membrane</location>
        <topology evidence="1">Lipid-anchor</topology>
    </subcellularLocation>
</comment>
<dbReference type="GO" id="GO:1900073">
    <property type="term" value="P:regulation of neuromuscular synaptic transmission"/>
    <property type="evidence" value="ECO:0007669"/>
    <property type="project" value="TreeGrafter"/>
</dbReference>
<dbReference type="SMART" id="SM00271">
    <property type="entry name" value="DnaJ"/>
    <property type="match status" value="1"/>
</dbReference>
<gene>
    <name evidence="8" type="ORF">RN001_011140</name>
</gene>
<evidence type="ECO:0000256" key="1">
    <source>
        <dbReference type="ARBA" id="ARBA00004635"/>
    </source>
</evidence>
<reference evidence="9" key="1">
    <citation type="submission" date="2023-01" db="EMBL/GenBank/DDBJ databases">
        <title>Key to firefly adult light organ development and bioluminescence: homeobox transcription factors regulate luciferase expression and transportation to peroxisome.</title>
        <authorList>
            <person name="Fu X."/>
        </authorList>
    </citation>
    <scope>NUCLEOTIDE SEQUENCE [LARGE SCALE GENOMIC DNA]</scope>
</reference>
<feature type="domain" description="J" evidence="7">
    <location>
        <begin position="13"/>
        <end position="78"/>
    </location>
</feature>
<accession>A0AAN7P7N3</accession>
<dbReference type="InterPro" id="IPR018253">
    <property type="entry name" value="DnaJ_domain_CS"/>
</dbReference>
<keyword evidence="2" id="KW-0472">Membrane</keyword>
<evidence type="ECO:0000256" key="6">
    <source>
        <dbReference type="SAM" id="MobiDB-lite"/>
    </source>
</evidence>
<dbReference type="PROSITE" id="PS50076">
    <property type="entry name" value="DNAJ_2"/>
    <property type="match status" value="1"/>
</dbReference>
<evidence type="ECO:0000259" key="7">
    <source>
        <dbReference type="PROSITE" id="PS50076"/>
    </source>
</evidence>
<dbReference type="PROSITE" id="PS00636">
    <property type="entry name" value="DNAJ_1"/>
    <property type="match status" value="1"/>
</dbReference>
<dbReference type="AlphaFoldDB" id="A0AAN7P7N3"/>
<dbReference type="Pfam" id="PF00226">
    <property type="entry name" value="DnaJ"/>
    <property type="match status" value="1"/>
</dbReference>
<dbReference type="GO" id="GO:0016020">
    <property type="term" value="C:membrane"/>
    <property type="evidence" value="ECO:0007669"/>
    <property type="project" value="UniProtKB-SubCell"/>
</dbReference>
<feature type="compositionally biased region" description="Polar residues" evidence="6">
    <location>
        <begin position="229"/>
        <end position="243"/>
    </location>
</feature>
<feature type="region of interest" description="Disordered" evidence="6">
    <location>
        <begin position="145"/>
        <end position="176"/>
    </location>
</feature>
<sequence>MDSKRKLSTQGDSLYQTLSLPKTATADEIKKTYRRLALKYHPDKNPNNPDAAEKFKEVNRAHSILSDPTKRNIYDNYGSLGLYIAEQFGEENVNAYFVVTSTWCKALFFICGIITGCYCCCCLCCCCNFCCGKCKPRPPEDSGDYHTLNREDQMGGTSDGQPVQQQPKKREDLSEDIGDSPVRGCSPVMHQPSPSTQPNAPVYAMPPPPYCNLSESAALNQGDVPVYTTGMTNSPTRQSQSQW</sequence>
<keyword evidence="3" id="KW-0564">Palmitate</keyword>
<dbReference type="GO" id="GO:0005737">
    <property type="term" value="C:cytoplasm"/>
    <property type="evidence" value="ECO:0007669"/>
    <property type="project" value="UniProtKB-ARBA"/>
</dbReference>
<evidence type="ECO:0000256" key="2">
    <source>
        <dbReference type="ARBA" id="ARBA00023136"/>
    </source>
</evidence>
<dbReference type="Gene3D" id="1.10.287.110">
    <property type="entry name" value="DnaJ domain"/>
    <property type="match status" value="1"/>
</dbReference>
<keyword evidence="4" id="KW-0143">Chaperone</keyword>
<evidence type="ECO:0000256" key="4">
    <source>
        <dbReference type="ARBA" id="ARBA00023186"/>
    </source>
</evidence>
<dbReference type="InterPro" id="IPR051434">
    <property type="entry name" value="DnaJ_C_subfamily_member5"/>
</dbReference>
<dbReference type="CDD" id="cd06257">
    <property type="entry name" value="DnaJ"/>
    <property type="match status" value="1"/>
</dbReference>
<dbReference type="GO" id="GO:0061177">
    <property type="term" value="C:type Is terminal bouton"/>
    <property type="evidence" value="ECO:0007669"/>
    <property type="project" value="TreeGrafter"/>
</dbReference>
<comment type="caution">
    <text evidence="8">The sequence shown here is derived from an EMBL/GenBank/DDBJ whole genome shotgun (WGS) entry which is preliminary data.</text>
</comment>
<dbReference type="PANTHER" id="PTHR44027">
    <property type="entry name" value="DNAJ HOMOLOG SUBFAMILY C MEMBER 5 HOMOLOG"/>
    <property type="match status" value="1"/>
</dbReference>
<feature type="region of interest" description="Disordered" evidence="6">
    <location>
        <begin position="224"/>
        <end position="243"/>
    </location>
</feature>
<evidence type="ECO:0000313" key="9">
    <source>
        <dbReference type="Proteomes" id="UP001353858"/>
    </source>
</evidence>
<protein>
    <recommendedName>
        <fullName evidence="7">J domain-containing protein</fullName>
    </recommendedName>
</protein>
<feature type="region of interest" description="Disordered" evidence="6">
    <location>
        <begin position="184"/>
        <end position="203"/>
    </location>
</feature>
<dbReference type="InterPro" id="IPR001623">
    <property type="entry name" value="DnaJ_domain"/>
</dbReference>
<dbReference type="SUPFAM" id="SSF46565">
    <property type="entry name" value="Chaperone J-domain"/>
    <property type="match status" value="1"/>
</dbReference>
<evidence type="ECO:0000313" key="8">
    <source>
        <dbReference type="EMBL" id="KAK4878634.1"/>
    </source>
</evidence>
<evidence type="ECO:0000256" key="3">
    <source>
        <dbReference type="ARBA" id="ARBA00023139"/>
    </source>
</evidence>
<dbReference type="InterPro" id="IPR036869">
    <property type="entry name" value="J_dom_sf"/>
</dbReference>